<evidence type="ECO:0000256" key="1">
    <source>
        <dbReference type="ARBA" id="ARBA00004496"/>
    </source>
</evidence>
<sequence>MMSTPGHMNRESAISFSQILCYPEEALPIIEEKQGVDKAPSPSNTSRAKGKALKKRKDHRKKLVRDSSPVEETKVQPQSQKRRVVKRTPQPVPLKPAKGSSSRNKEPNKPHPESTNETPAKEAPVKGTPVKGTPVKEAPVKGRHVKEAHLREAHVKAAHVGGPHGGDQLWKTIQSSSIDSQPAPSDGAESAEREASISDDDSSDSDSKETEPMKSSQWLDFQAMADRITTTVKQTSTSMQKLRDTTNVTKLVKGLIKEEMPEGTEGAWDKVDDEVDTSCSSSNEFEDDYDPKAEADLVGKAFGDYKDAKKRKKEAGQTGAAGFEDTYDPGVDVNDPLAGAFGDGFRTSKPVQAPSCNFDDDFSAATTSPRVEENSQDQTTGDSINEFNSGGHKSGKTKLKTDKSGQATSKKPTRPAPPLSSANSDSNRSTSSKSTNETSSTTTKRAHTVPSTKPMKPPSPQKPPQKPPQRPSQKPLQKPSASAIETDNTQPSCDDEVDLLGGLTENCNDSTLLVSAEVNLLESYKEPSNLDLLLGNVEETPTAGFNDAVLEELELTEKVLETREVARLRMEMSTELSSRSSSTDQLDAFEFFTGAAPESDSVDNKGSSLQPSPQINIIAPSVENLATSDMLELDMCQPSTSKEADGGRDLDSVSSSSSESESDQPGPFSATSLGREDTLDFDEIMSRPVAKDISETKLSSEVWAGTDDSGIGVEFKATFSVSDELEEGTFTGNQTFETLIEKYEGIKGGSGEFEMGTKSRAEVTGSQSVSAKRAMKFARTFSETIDEDDDGPLSGLGLVVDPMEKEGEEGDEKAVASGSSIRHVWIDMTKPMPRAQPKPLNKKDKSAKPPPSSIKLLSQEARQSLHVNTKPVPRPKALSLEPSAETSKSTESAESTVKSSTKKLVTQGQADHLNLSQLKEHTTLAFEIEKRKKKKKHANKKSVELPTIPPPPKNSTPSQIRKNPFTQSESSSSEEAEEMKSDKEEEEVDNSLVRNEKTLPLAEDKNIPIHKWEALEKVDLPPLEEFRPKYEGHGWKMLIRKPPKKSLTKKRFWEEVYLRLEIDSKGCPCLLLYRNEKDAKKGAKELERARLNPFHQLSDSIYLQQYDQYGKCHSIKILHVSYKERPSLRGDRVTEALPNFLKGYMKPTKTMMFEHAPTVTELYKFGSLDYRSMRMFVWELEDALQHLQVERINTNTMYQKNEIIADAWDEYEACIDREGHIVSHKARVRLFMICFISGMPIIEVGINDRRRRGKEVVRRHEIIPVKAENWITVEDVELHHIVKEEEYKEDGVIRFRPLDGNKFEFMRFRYRPKKNRELPLQIATKMVVDREKLIIELRADVLIPGYYSNSKRKGQVPCENIQICFPIPEPWIYKFRVEKHQKMGSLHAAARKPGKVKGLERITTAFGKVVESYLPPSFIECSVGDAKYEHIFRSVVWRIEKLPRFNEGAYKSHYFALRLQLEKHDVIPDSFEPHIQVEFVMPHTTVSGTAIRSISCPDVDETTEKWVHHHARYEYTVEIDFQSQIRQLLPDETPSQGNSTTQAEPTHVNSDEEDNSSIDINEGREDSDDTDTRSSSTEAPEVPEEGDSAPIASEGYTTLLDLNTDQQANTKLSNTANLLDL</sequence>
<accession>A0A7J7KNC7</accession>
<dbReference type="Pfam" id="PF00928">
    <property type="entry name" value="Adap_comp_sub"/>
    <property type="match status" value="1"/>
</dbReference>
<feature type="compositionally biased region" description="Polar residues" evidence="5">
    <location>
        <begin position="483"/>
        <end position="492"/>
    </location>
</feature>
<feature type="region of interest" description="Disordered" evidence="5">
    <location>
        <begin position="804"/>
        <end position="999"/>
    </location>
</feature>
<dbReference type="InterPro" id="IPR036168">
    <property type="entry name" value="AP2_Mu_C_sf"/>
</dbReference>
<feature type="compositionally biased region" description="Polar residues" evidence="5">
    <location>
        <begin position="1600"/>
        <end position="1621"/>
    </location>
</feature>
<dbReference type="EMBL" id="VXIV02000227">
    <property type="protein sequence ID" value="KAF6039657.1"/>
    <property type="molecule type" value="Genomic_DNA"/>
</dbReference>
<feature type="compositionally biased region" description="Basic and acidic residues" evidence="5">
    <location>
        <begin position="918"/>
        <end position="930"/>
    </location>
</feature>
<evidence type="ECO:0000313" key="8">
    <source>
        <dbReference type="EMBL" id="KAF6039657.1"/>
    </source>
</evidence>
<dbReference type="GO" id="GO:0006897">
    <property type="term" value="P:endocytosis"/>
    <property type="evidence" value="ECO:0007669"/>
    <property type="project" value="UniProtKB-KW"/>
</dbReference>
<feature type="compositionally biased region" description="Low complexity" evidence="5">
    <location>
        <begin position="420"/>
        <end position="443"/>
    </location>
</feature>
<dbReference type="SUPFAM" id="SSF49447">
    <property type="entry name" value="Second domain of Mu2 adaptin subunit (ap50) of ap2 adaptor"/>
    <property type="match status" value="1"/>
</dbReference>
<comment type="subcellular location">
    <subcellularLocation>
        <location evidence="1">Cytoplasm</location>
    </subcellularLocation>
</comment>
<feature type="compositionally biased region" description="Basic residues" evidence="5">
    <location>
        <begin position="48"/>
        <end position="63"/>
    </location>
</feature>
<feature type="compositionally biased region" description="Polar residues" evidence="5">
    <location>
        <begin position="171"/>
        <end position="183"/>
    </location>
</feature>
<feature type="compositionally biased region" description="Basic and acidic residues" evidence="5">
    <location>
        <begin position="642"/>
        <end position="651"/>
    </location>
</feature>
<dbReference type="PROSITE" id="PS51072">
    <property type="entry name" value="MHD"/>
    <property type="match status" value="1"/>
</dbReference>
<gene>
    <name evidence="8" type="ORF">EB796_002037</name>
</gene>
<dbReference type="InterPro" id="IPR012320">
    <property type="entry name" value="SHD_dom"/>
</dbReference>
<keyword evidence="9" id="KW-1185">Reference proteome</keyword>
<dbReference type="FunFam" id="2.60.40.1170:FF:000022">
    <property type="entry name" value="AP-1 complex subunit mu"/>
    <property type="match status" value="1"/>
</dbReference>
<keyword evidence="3" id="KW-0963">Cytoplasm</keyword>
<feature type="compositionally biased region" description="Low complexity" evidence="5">
    <location>
        <begin position="881"/>
        <end position="903"/>
    </location>
</feature>
<feature type="compositionally biased region" description="Polar residues" evidence="5">
    <location>
        <begin position="376"/>
        <end position="388"/>
    </location>
</feature>
<feature type="region of interest" description="Disordered" evidence="5">
    <location>
        <begin position="1530"/>
        <end position="1621"/>
    </location>
</feature>
<feature type="compositionally biased region" description="Polar residues" evidence="5">
    <location>
        <begin position="904"/>
        <end position="917"/>
    </location>
</feature>
<reference evidence="8" key="1">
    <citation type="submission" date="2020-06" db="EMBL/GenBank/DDBJ databases">
        <title>Draft genome of Bugula neritina, a colonial animal packing powerful symbionts and potential medicines.</title>
        <authorList>
            <person name="Rayko M."/>
        </authorList>
    </citation>
    <scope>NUCLEOTIDE SEQUENCE [LARGE SCALE GENOMIC DNA]</scope>
    <source>
        <strain evidence="8">Kwan_BN1</strain>
    </source>
</reference>
<feature type="domain" description="SHD" evidence="6">
    <location>
        <begin position="1034"/>
        <end position="1195"/>
    </location>
</feature>
<comment type="caution">
    <text evidence="8">The sequence shown here is derived from an EMBL/GenBank/DDBJ whole genome shotgun (WGS) entry which is preliminary data.</text>
</comment>
<dbReference type="Gene3D" id="2.60.40.1170">
    <property type="entry name" value="Mu homology domain, subdomain B"/>
    <property type="match status" value="1"/>
</dbReference>
<name>A0A7J7KNC7_BUGNE</name>
<dbReference type="GO" id="GO:0005737">
    <property type="term" value="C:cytoplasm"/>
    <property type="evidence" value="ECO:0007669"/>
    <property type="project" value="UniProtKB-SubCell"/>
</dbReference>
<evidence type="ECO:0000256" key="5">
    <source>
        <dbReference type="SAM" id="MobiDB-lite"/>
    </source>
</evidence>
<protein>
    <submittedName>
        <fullName evidence="8">StnB</fullName>
    </submittedName>
</protein>
<evidence type="ECO:0000256" key="2">
    <source>
        <dbReference type="ARBA" id="ARBA00005579"/>
    </source>
</evidence>
<dbReference type="OrthoDB" id="10063141at2759"/>
<feature type="compositionally biased region" description="Basic and acidic residues" evidence="5">
    <location>
        <begin position="103"/>
        <end position="124"/>
    </location>
</feature>
<evidence type="ECO:0000313" key="9">
    <source>
        <dbReference type="Proteomes" id="UP000593567"/>
    </source>
</evidence>
<evidence type="ECO:0000259" key="7">
    <source>
        <dbReference type="PROSITE" id="PS51072"/>
    </source>
</evidence>
<evidence type="ECO:0000259" key="6">
    <source>
        <dbReference type="PROSITE" id="PS51070"/>
    </source>
</evidence>
<evidence type="ECO:0000256" key="3">
    <source>
        <dbReference type="ARBA" id="ARBA00022490"/>
    </source>
</evidence>
<comment type="similarity">
    <text evidence="2">Belongs to the Stoned B family.</text>
</comment>
<feature type="region of interest" description="Disordered" evidence="5">
    <location>
        <begin position="256"/>
        <end position="292"/>
    </location>
</feature>
<feature type="region of interest" description="Disordered" evidence="5">
    <location>
        <begin position="306"/>
        <end position="493"/>
    </location>
</feature>
<feature type="compositionally biased region" description="Low complexity" evidence="5">
    <location>
        <begin position="471"/>
        <end position="480"/>
    </location>
</feature>
<dbReference type="InterPro" id="IPR050431">
    <property type="entry name" value="Adaptor_comp_med_subunit"/>
</dbReference>
<dbReference type="InterPro" id="IPR028565">
    <property type="entry name" value="MHD"/>
</dbReference>
<keyword evidence="4" id="KW-0254">Endocytosis</keyword>
<feature type="compositionally biased region" description="Pro residues" evidence="5">
    <location>
        <begin position="455"/>
        <end position="470"/>
    </location>
</feature>
<dbReference type="PANTHER" id="PTHR10529">
    <property type="entry name" value="AP COMPLEX SUBUNIT MU"/>
    <property type="match status" value="1"/>
</dbReference>
<proteinExistence type="inferred from homology"/>
<feature type="compositionally biased region" description="Polar residues" evidence="5">
    <location>
        <begin position="1533"/>
        <end position="1548"/>
    </location>
</feature>
<feature type="compositionally biased region" description="Basic residues" evidence="5">
    <location>
        <begin position="931"/>
        <end position="940"/>
    </location>
</feature>
<feature type="region of interest" description="Disordered" evidence="5">
    <location>
        <begin position="32"/>
        <end position="222"/>
    </location>
</feature>
<evidence type="ECO:0000256" key="4">
    <source>
        <dbReference type="ARBA" id="ARBA00022583"/>
    </source>
</evidence>
<feature type="compositionally biased region" description="Basic and acidic residues" evidence="5">
    <location>
        <begin position="145"/>
        <end position="155"/>
    </location>
</feature>
<feature type="domain" description="MHD" evidence="7">
    <location>
        <begin position="1200"/>
        <end position="1524"/>
    </location>
</feature>
<feature type="region of interest" description="Disordered" evidence="5">
    <location>
        <begin position="638"/>
        <end position="677"/>
    </location>
</feature>
<dbReference type="Proteomes" id="UP000593567">
    <property type="component" value="Unassembled WGS sequence"/>
</dbReference>
<organism evidence="8 9">
    <name type="scientific">Bugula neritina</name>
    <name type="common">Brown bryozoan</name>
    <name type="synonym">Sertularia neritina</name>
    <dbReference type="NCBI Taxonomy" id="10212"/>
    <lineage>
        <taxon>Eukaryota</taxon>
        <taxon>Metazoa</taxon>
        <taxon>Spiralia</taxon>
        <taxon>Lophotrochozoa</taxon>
        <taxon>Bryozoa</taxon>
        <taxon>Gymnolaemata</taxon>
        <taxon>Cheilostomatida</taxon>
        <taxon>Flustrina</taxon>
        <taxon>Buguloidea</taxon>
        <taxon>Bugulidae</taxon>
        <taxon>Bugula</taxon>
    </lineage>
</organism>
<dbReference type="PROSITE" id="PS51070">
    <property type="entry name" value="SHD"/>
    <property type="match status" value="1"/>
</dbReference>